<evidence type="ECO:0000259" key="1">
    <source>
        <dbReference type="Pfam" id="PF04851"/>
    </source>
</evidence>
<dbReference type="PANTHER" id="PTHR47396:SF1">
    <property type="entry name" value="ATP-DEPENDENT HELICASE IRC3-RELATED"/>
    <property type="match status" value="1"/>
</dbReference>
<keyword evidence="3" id="KW-1185">Reference proteome</keyword>
<dbReference type="Gene3D" id="3.40.50.300">
    <property type="entry name" value="P-loop containing nucleotide triphosphate hydrolases"/>
    <property type="match status" value="1"/>
</dbReference>
<dbReference type="InterPro" id="IPR027417">
    <property type="entry name" value="P-loop_NTPase"/>
</dbReference>
<name>A0A1G6KP02_9FIRM</name>
<dbReference type="Pfam" id="PF04851">
    <property type="entry name" value="ResIII"/>
    <property type="match status" value="1"/>
</dbReference>
<organism evidence="2 3">
    <name type="scientific">Succiniclasticum ruminis</name>
    <dbReference type="NCBI Taxonomy" id="40841"/>
    <lineage>
        <taxon>Bacteria</taxon>
        <taxon>Bacillati</taxon>
        <taxon>Bacillota</taxon>
        <taxon>Negativicutes</taxon>
        <taxon>Acidaminococcales</taxon>
        <taxon>Acidaminococcaceae</taxon>
        <taxon>Succiniclasticum</taxon>
    </lineage>
</organism>
<accession>A0A1G6KP02</accession>
<dbReference type="GO" id="GO:0016787">
    <property type="term" value="F:hydrolase activity"/>
    <property type="evidence" value="ECO:0007669"/>
    <property type="project" value="InterPro"/>
</dbReference>
<feature type="domain" description="Helicase/UvrB N-terminal" evidence="1">
    <location>
        <begin position="127"/>
        <end position="280"/>
    </location>
</feature>
<dbReference type="PANTHER" id="PTHR47396">
    <property type="entry name" value="TYPE I RESTRICTION ENZYME ECOKI R PROTEIN"/>
    <property type="match status" value="1"/>
</dbReference>
<proteinExistence type="predicted"/>
<dbReference type="Proteomes" id="UP000198943">
    <property type="component" value="Unassembled WGS sequence"/>
</dbReference>
<dbReference type="InterPro" id="IPR050742">
    <property type="entry name" value="Helicase_Restrict-Modif_Enz"/>
</dbReference>
<dbReference type="AlphaFoldDB" id="A0A1G6KP02"/>
<dbReference type="InterPro" id="IPR006935">
    <property type="entry name" value="Helicase/UvrB_N"/>
</dbReference>
<dbReference type="RefSeq" id="WP_093729959.1">
    <property type="nucleotide sequence ID" value="NZ_FMYW01000005.1"/>
</dbReference>
<sequence>MAGITHLIINSAYKEPQQHWEYDIVNQSFYLKDGRRDAGYIVASQEQSGSNQQGRFIPLPVVNEIRKRVKAWRENNYPGITGITRKLLEHWHNEDQRTYPFYFCQLDAMETLIWWTEAPATERVGIKLQGDGSEFQRICTKMCTGSGKTTVMAMLIAWMVCNKVAYPQDKRFTKYVFVVTPGLTVKKRLASLMFGGTANEYVSFNIVPSSMMQYLRQGIIKIENWQYLSWETQEQIDKKKSVDKRPPKSDKAYARGVLQELSRYNNILVINDEAHHAWRVNTEVKIGLKGQDKKDYLENEAQATVWIGGLDRINRVNRILTCYDFTATPFAPSGKRNDEEALFGWIISDFGLNDGIESGLVKTPRVVVRDDGEQVIEGKTIKSKLYHLYRDEEVQANLSRPAKPEEPLPDLLNQAYYLLGKDWQVTYEAWKKAGAKTPPVMITVANRTETAARIKAAFLRGDINVPELTDPKYLIQIDSKMLKSLETVSGSKKDKEAELREIVDTVGKVGKPGQDIRKVISVGMLSEGWDARTVTHIMGLRAFSSQLLCEQVVGRGLRRTSYDRQEANPELFAPEYVNIFGIPFSFLPHEEDDDGKDIPDKPRTQISVIQERKNYEISWPNIVRFDTEYKQNLTIDYTDIPELVLNATDTRLSADLAPIVNGQTDITKLMTIDLEKLEAELRMQTVVFKAAGNVFDQLKDEWAKSGTRGGLLGKLVKLTEAFLQSDKIRIEPELFMVDGLRKRILLMMNMTKIIQHLCKYITDSWTEKIVPVYDLLKPVMSTGDMITWFTTKACLTTIKSHISHVACDSQMEATEATILERNTHVTAYAKNDHLDFKIPYLFNGALLNYIPDFLIRLDNGHLLVLETKGKMRPKDVAKREALTKWVEVVNSTKEFGIWHNDISFNTADVDGIIEKYCSKKKTKRPSQVAVMGELFTETDDSKYKSMAIFGELFDESSGIKNRKVVHSKFGPGVVEGVDEHNNIAIRFEDGKVRLFEESAISKGFIKLEE</sequence>
<dbReference type="SUPFAM" id="SSF52540">
    <property type="entry name" value="P-loop containing nucleoside triphosphate hydrolases"/>
    <property type="match status" value="1"/>
</dbReference>
<dbReference type="EMBL" id="FMYW01000005">
    <property type="protein sequence ID" value="SDC32568.1"/>
    <property type="molecule type" value="Genomic_DNA"/>
</dbReference>
<reference evidence="3" key="1">
    <citation type="submission" date="2016-10" db="EMBL/GenBank/DDBJ databases">
        <authorList>
            <person name="Varghese N."/>
            <person name="Submissions S."/>
        </authorList>
    </citation>
    <scope>NUCLEOTIDE SEQUENCE [LARGE SCALE GENOMIC DNA]</scope>
    <source>
        <strain evidence="3">DSM 11005</strain>
    </source>
</reference>
<dbReference type="GO" id="GO:0005829">
    <property type="term" value="C:cytosol"/>
    <property type="evidence" value="ECO:0007669"/>
    <property type="project" value="TreeGrafter"/>
</dbReference>
<dbReference type="GO" id="GO:0005524">
    <property type="term" value="F:ATP binding"/>
    <property type="evidence" value="ECO:0007669"/>
    <property type="project" value="InterPro"/>
</dbReference>
<evidence type="ECO:0000313" key="2">
    <source>
        <dbReference type="EMBL" id="SDC32568.1"/>
    </source>
</evidence>
<dbReference type="GO" id="GO:0003677">
    <property type="term" value="F:DNA binding"/>
    <property type="evidence" value="ECO:0007669"/>
    <property type="project" value="InterPro"/>
</dbReference>
<evidence type="ECO:0000313" key="3">
    <source>
        <dbReference type="Proteomes" id="UP000198943"/>
    </source>
</evidence>
<protein>
    <submittedName>
        <fullName evidence="2">Type III restriction enzyme</fullName>
    </submittedName>
</protein>
<gene>
    <name evidence="2" type="ORF">SAMN04487864_10516</name>
</gene>
<dbReference type="OrthoDB" id="9804145at2"/>